<keyword evidence="6" id="KW-0408">Iron</keyword>
<evidence type="ECO:0000313" key="7">
    <source>
        <dbReference type="EMBL" id="OCL04146.1"/>
    </source>
</evidence>
<keyword evidence="6" id="KW-0349">Heme</keyword>
<dbReference type="InterPro" id="IPR002401">
    <property type="entry name" value="Cyt_P450_E_grp-I"/>
</dbReference>
<dbReference type="AlphaFoldDB" id="A0A8E2ESR4"/>
<keyword evidence="2" id="KW-0843">Virulence</keyword>
<keyword evidence="6" id="KW-0479">Metal-binding</keyword>
<evidence type="ECO:0000256" key="2">
    <source>
        <dbReference type="ARBA" id="ARBA00023026"/>
    </source>
</evidence>
<dbReference type="PANTHER" id="PTHR24305:SF168">
    <property type="entry name" value="P450, PUTATIVE (EUROFUNG)-RELATED"/>
    <property type="match status" value="1"/>
</dbReference>
<dbReference type="PRINTS" id="PR00463">
    <property type="entry name" value="EP450I"/>
</dbReference>
<organism evidence="7 8">
    <name type="scientific">Glonium stellatum</name>
    <dbReference type="NCBI Taxonomy" id="574774"/>
    <lineage>
        <taxon>Eukaryota</taxon>
        <taxon>Fungi</taxon>
        <taxon>Dikarya</taxon>
        <taxon>Ascomycota</taxon>
        <taxon>Pezizomycotina</taxon>
        <taxon>Dothideomycetes</taxon>
        <taxon>Pleosporomycetidae</taxon>
        <taxon>Gloniales</taxon>
        <taxon>Gloniaceae</taxon>
        <taxon>Glonium</taxon>
    </lineage>
</organism>
<evidence type="ECO:0000256" key="6">
    <source>
        <dbReference type="PIRSR" id="PIRSR602401-1"/>
    </source>
</evidence>
<comment type="cofactor">
    <cofactor evidence="6">
        <name>heme</name>
        <dbReference type="ChEBI" id="CHEBI:30413"/>
    </cofactor>
</comment>
<dbReference type="EMBL" id="KV750588">
    <property type="protein sequence ID" value="OCL04146.1"/>
    <property type="molecule type" value="Genomic_DNA"/>
</dbReference>
<reference evidence="7 8" key="1">
    <citation type="journal article" date="2016" name="Nat. Commun.">
        <title>Ectomycorrhizal ecology is imprinted in the genome of the dominant symbiotic fungus Cenococcum geophilum.</title>
        <authorList>
            <consortium name="DOE Joint Genome Institute"/>
            <person name="Peter M."/>
            <person name="Kohler A."/>
            <person name="Ohm R.A."/>
            <person name="Kuo A."/>
            <person name="Krutzmann J."/>
            <person name="Morin E."/>
            <person name="Arend M."/>
            <person name="Barry K.W."/>
            <person name="Binder M."/>
            <person name="Choi C."/>
            <person name="Clum A."/>
            <person name="Copeland A."/>
            <person name="Grisel N."/>
            <person name="Haridas S."/>
            <person name="Kipfer T."/>
            <person name="LaButti K."/>
            <person name="Lindquist E."/>
            <person name="Lipzen A."/>
            <person name="Maire R."/>
            <person name="Meier B."/>
            <person name="Mihaltcheva S."/>
            <person name="Molinier V."/>
            <person name="Murat C."/>
            <person name="Poggeler S."/>
            <person name="Quandt C.A."/>
            <person name="Sperisen C."/>
            <person name="Tritt A."/>
            <person name="Tisserant E."/>
            <person name="Crous P.W."/>
            <person name="Henrissat B."/>
            <person name="Nehls U."/>
            <person name="Egli S."/>
            <person name="Spatafora J.W."/>
            <person name="Grigoriev I.V."/>
            <person name="Martin F.M."/>
        </authorList>
    </citation>
    <scope>NUCLEOTIDE SEQUENCE [LARGE SCALE GENOMIC DNA]</scope>
    <source>
        <strain evidence="7 8">CBS 207.34</strain>
    </source>
</reference>
<dbReference type="Pfam" id="PF00067">
    <property type="entry name" value="p450"/>
    <property type="match status" value="1"/>
</dbReference>
<dbReference type="PANTHER" id="PTHR24305">
    <property type="entry name" value="CYTOCHROME P450"/>
    <property type="match status" value="1"/>
</dbReference>
<evidence type="ECO:0000256" key="4">
    <source>
        <dbReference type="ARBA" id="ARBA00068222"/>
    </source>
</evidence>
<dbReference type="GO" id="GO:0004497">
    <property type="term" value="F:monooxygenase activity"/>
    <property type="evidence" value="ECO:0007669"/>
    <property type="project" value="InterPro"/>
</dbReference>
<accession>A0A8E2ESR4</accession>
<evidence type="ECO:0000256" key="1">
    <source>
        <dbReference type="ARBA" id="ARBA00004972"/>
    </source>
</evidence>
<name>A0A8E2ESR4_9PEZI</name>
<dbReference type="FunFam" id="1.10.630.10:FF:000076">
    <property type="entry name" value="Cytochrome P450 monooxygenase"/>
    <property type="match status" value="1"/>
</dbReference>
<dbReference type="InterPro" id="IPR050121">
    <property type="entry name" value="Cytochrome_P450_monoxygenase"/>
</dbReference>
<dbReference type="GO" id="GO:0016705">
    <property type="term" value="F:oxidoreductase activity, acting on paired donors, with incorporation or reduction of molecular oxygen"/>
    <property type="evidence" value="ECO:0007669"/>
    <property type="project" value="InterPro"/>
</dbReference>
<dbReference type="GO" id="GO:0005506">
    <property type="term" value="F:iron ion binding"/>
    <property type="evidence" value="ECO:0007669"/>
    <property type="project" value="InterPro"/>
</dbReference>
<dbReference type="SUPFAM" id="SSF48264">
    <property type="entry name" value="Cytochrome P450"/>
    <property type="match status" value="1"/>
</dbReference>
<feature type="binding site" description="axial binding residue" evidence="6">
    <location>
        <position position="454"/>
    </location>
    <ligand>
        <name>heme</name>
        <dbReference type="ChEBI" id="CHEBI:30413"/>
    </ligand>
    <ligandPart>
        <name>Fe</name>
        <dbReference type="ChEBI" id="CHEBI:18248"/>
    </ligandPart>
</feature>
<dbReference type="CDD" id="cd11060">
    <property type="entry name" value="CYP57A1-like"/>
    <property type="match status" value="1"/>
</dbReference>
<dbReference type="PRINTS" id="PR00385">
    <property type="entry name" value="P450"/>
</dbReference>
<dbReference type="GO" id="GO:0020037">
    <property type="term" value="F:heme binding"/>
    <property type="evidence" value="ECO:0007669"/>
    <property type="project" value="InterPro"/>
</dbReference>
<evidence type="ECO:0000256" key="3">
    <source>
        <dbReference type="ARBA" id="ARBA00067672"/>
    </source>
</evidence>
<dbReference type="InterPro" id="IPR036396">
    <property type="entry name" value="Cyt_P450_sf"/>
</dbReference>
<evidence type="ECO:0000313" key="8">
    <source>
        <dbReference type="Proteomes" id="UP000250140"/>
    </source>
</evidence>
<comment type="pathway">
    <text evidence="1">Hormone biosynthesis.</text>
</comment>
<dbReference type="Gene3D" id="1.10.630.10">
    <property type="entry name" value="Cytochrome P450"/>
    <property type="match status" value="1"/>
</dbReference>
<proteinExistence type="predicted"/>
<sequence>MGLFALLSESRWYLVATVIIFYVSRKYRQYNRLKAFKGPFGTGFSELWHSRAILGMETHLRYAEVCEKYGPIARIGPNDLMTSSPELVSRMSAARSPYTRAAWFYGALSFEPGKDHVFSELDEKRHARKRQQMAAGYSGKDNPSLEPSIDNRVQELLDLIRTKYLSSNKSFKPMDLARKIQYFTLDVISDIGFGTPFGNLAADEDVNKYIQSNEQGLRVMVAIFAFGITKLSKLPPLAQLLGPSEKDGYGFGKMIATAKQYIEKRLASGAQGRHDMIASFVKHGMTKDELLTEGVLQVMAGSDTTATAVRTTMLCLMTHPSSYWALRAEIDATVNSGKVPASPGIIPDSVARNLKYLQAVIKEGIRVHPTITEIMPKTVPPEGDTFELDGKQIFLPGGANIGYCAWGIHRNKDIFGEDAEIFRPERWLDEINEEQLNRMQRTFDLMFGFGKYQCLGKNIAMIELSKLVFEFFRNFDMEIVNPEKPWTSTNTLGVFLQEDMWVRVTERTTIP</sequence>
<dbReference type="Proteomes" id="UP000250140">
    <property type="component" value="Unassembled WGS sequence"/>
</dbReference>
<evidence type="ECO:0000256" key="5">
    <source>
        <dbReference type="ARBA" id="ARBA00079990"/>
    </source>
</evidence>
<gene>
    <name evidence="7" type="ORF">AOQ84DRAFT_324847</name>
</gene>
<protein>
    <recommendedName>
        <fullName evidence="4">Cytochrome P450 monooxygenase ABA1</fullName>
    </recommendedName>
    <alternativeName>
        <fullName evidence="5">Abscisic acid biosynthesis protein 1</fullName>
    </alternativeName>
    <alternativeName>
        <fullName evidence="3">Cytochrome P450 monooxygenase aba1</fullName>
    </alternativeName>
</protein>
<keyword evidence="8" id="KW-1185">Reference proteome</keyword>
<dbReference type="OrthoDB" id="3934656at2759"/>
<dbReference type="InterPro" id="IPR001128">
    <property type="entry name" value="Cyt_P450"/>
</dbReference>